<evidence type="ECO:0000256" key="14">
    <source>
        <dbReference type="ARBA" id="ARBA00046861"/>
    </source>
</evidence>
<evidence type="ECO:0000259" key="17">
    <source>
        <dbReference type="PROSITE" id="PS50014"/>
    </source>
</evidence>
<reference evidence="19" key="1">
    <citation type="submission" date="2023-07" db="EMBL/GenBank/DDBJ databases">
        <title>Chromosome-level Genome Assembly of Striped Snakehead (Channa striata).</title>
        <authorList>
            <person name="Liu H."/>
        </authorList>
    </citation>
    <scope>NUCLEOTIDE SEQUENCE</scope>
    <source>
        <strain evidence="19">Gz</strain>
        <tissue evidence="19">Muscle</tissue>
    </source>
</reference>
<dbReference type="GO" id="GO:0006355">
    <property type="term" value="P:regulation of DNA-templated transcription"/>
    <property type="evidence" value="ECO:0007669"/>
    <property type="project" value="TreeGrafter"/>
</dbReference>
<dbReference type="AlphaFoldDB" id="A0AA88ME65"/>
<keyword evidence="20" id="KW-1185">Reference proteome</keyword>
<dbReference type="Proteomes" id="UP001187415">
    <property type="component" value="Unassembled WGS sequence"/>
</dbReference>
<evidence type="ECO:0000256" key="10">
    <source>
        <dbReference type="ARBA" id="ARBA00023163"/>
    </source>
</evidence>
<dbReference type="InterPro" id="IPR038336">
    <property type="entry name" value="NET_sf"/>
</dbReference>
<comment type="subunit">
    <text evidence="14">Homodimer. Interacts with E2F1. Interacts with (acetylated) STAT3; promoting STAT3 recruitment to chromatin. Interacts with CTCF; promoting BRD2 recruitment to chromatin.</text>
</comment>
<evidence type="ECO:0000256" key="9">
    <source>
        <dbReference type="ARBA" id="ARBA00023117"/>
    </source>
</evidence>
<dbReference type="GO" id="GO:0000785">
    <property type="term" value="C:chromatin"/>
    <property type="evidence" value="ECO:0007669"/>
    <property type="project" value="TreeGrafter"/>
</dbReference>
<proteinExistence type="inferred from homology"/>
<dbReference type="InterPro" id="IPR031354">
    <property type="entry name" value="BRD4_CDT"/>
</dbReference>
<dbReference type="Pfam" id="PF00439">
    <property type="entry name" value="Bromodomain"/>
    <property type="match status" value="2"/>
</dbReference>
<evidence type="ECO:0000256" key="7">
    <source>
        <dbReference type="ARBA" id="ARBA00022990"/>
    </source>
</evidence>
<feature type="region of interest" description="Disordered" evidence="16">
    <location>
        <begin position="504"/>
        <end position="528"/>
    </location>
</feature>
<keyword evidence="11" id="KW-0539">Nucleus</keyword>
<feature type="compositionally biased region" description="Basic and acidic residues" evidence="16">
    <location>
        <begin position="898"/>
        <end position="909"/>
    </location>
</feature>
<evidence type="ECO:0000256" key="13">
    <source>
        <dbReference type="ARBA" id="ARBA00044509"/>
    </source>
</evidence>
<dbReference type="Gene3D" id="1.20.1270.220">
    <property type="match status" value="1"/>
</dbReference>
<evidence type="ECO:0000256" key="5">
    <source>
        <dbReference type="ARBA" id="ARBA00022737"/>
    </source>
</evidence>
<dbReference type="GO" id="GO:0005634">
    <property type="term" value="C:nucleus"/>
    <property type="evidence" value="ECO:0007669"/>
    <property type="project" value="UniProtKB-SubCell"/>
</dbReference>
<dbReference type="FunFam" id="1.20.1270.220:FF:000001">
    <property type="entry name" value="bromodomain-containing protein 2 isoform X1"/>
    <property type="match status" value="1"/>
</dbReference>
<evidence type="ECO:0000313" key="19">
    <source>
        <dbReference type="EMBL" id="KAK2835998.1"/>
    </source>
</evidence>
<sequence length="1009" mass="113215">MNRDPLRDTELSLYVEQLHKTLQTSASEELSTARDIAEGKEVMSIKLQESILSPFLPVEQHNVVVKALWRHQFSWPFRQPVDAVALCLPDYYTIITSPMDLGTIKKRLQNRYYYQALECIQDFNTMFTNCYVYNRPGDDIVFMAQTLEKVFLQKVSQMPKEECEITAVMTNESVKGKKSNTGALKQRSLISEVVLEQTVTLIPPDVPKFIPPIQLSQIGATIKKGYKRKADATASTTSAIPKNELSLAEEHSAPCTLVCRRGSGRPIKPPNKDLPAFEGKKARLSEQLRYCSDILKELLSKRHYAYAWPFYTPVDAVALGLHDYHEIIKQPMDLSSIKKKVDQRQYANAKEFAADVRLMFSNCYKYNPPAHEVVYMARKLQEIFEARYLKVPQEPEGCSISCQEVGKAKGERIGSVSTSASSESESSSEVQSSSEEVAMQLANLEERLKAVSDQLKRITQDPLMKPKKKDKLKKEKKSKEKDIARLKYKSSKYKSIVEKLSKSTSSSLHGNRNSIHKVPPKCQDDVPSIPMTYGEKKQLKMDIDKLPCDKLGKLVKIINARESSLQDCTPEEIEVDFEILKPSTLRALQGFVAACLRKCNKHDSKKKSVKPTGGTQVGTLKDAGRTQVVSKEQHSIKKKKTTAQVTDSSDLSCLSFLCESSSSSTSSSSSSERSSSISSHSSSSESSDCESVPRIMKCKSKDSCQKVQKKSKVIHAPCEKPNSIKKYQTKASVNTSQPPPAVQCPLVEIKGHPVHRNADQTCDELTVSPPDLSAILSPMESPEALLDWTAARFEQGPVLSPLENSPLQLKEEIRTNFRYPKDFLDSQLTFTNTACIYAEEERPQISRTDIVLKNAESWARLVRESVTANPVKSSTGSFQQFRKAAIEKEAREKALKKKLVEENGEKEAPEQSSLPASCKAEHNPHPVKEDPATPKTICTAITSDAPKGVEQQKTKSPKEVQNLTMQFSLDGEREMARKKEQERRRREAMSGIDMTMQRDIMTTFELNLD</sequence>
<comment type="subcellular location">
    <subcellularLocation>
        <location evidence="2">Chromosome</location>
    </subcellularLocation>
    <subcellularLocation>
        <location evidence="1">Nucleus</location>
    </subcellularLocation>
</comment>
<gene>
    <name evidence="19" type="ORF">Q5P01_016482</name>
</gene>
<dbReference type="PRINTS" id="PR00503">
    <property type="entry name" value="BROMODOMAIN"/>
</dbReference>
<evidence type="ECO:0000256" key="6">
    <source>
        <dbReference type="ARBA" id="ARBA00022853"/>
    </source>
</evidence>
<evidence type="ECO:0000256" key="15">
    <source>
        <dbReference type="PROSITE-ProRule" id="PRU00035"/>
    </source>
</evidence>
<feature type="region of interest" description="Disordered" evidence="16">
    <location>
        <begin position="898"/>
        <end position="996"/>
    </location>
</feature>
<dbReference type="PANTHER" id="PTHR22880">
    <property type="entry name" value="FALZ-RELATED BROMODOMAIN-CONTAINING PROTEINS"/>
    <property type="match status" value="1"/>
</dbReference>
<feature type="compositionally biased region" description="Basic and acidic residues" evidence="16">
    <location>
        <begin position="970"/>
        <end position="988"/>
    </location>
</feature>
<keyword evidence="6" id="KW-0156">Chromatin regulator</keyword>
<evidence type="ECO:0000256" key="3">
    <source>
        <dbReference type="ARBA" id="ARBA00022454"/>
    </source>
</evidence>
<dbReference type="Pfam" id="PF17105">
    <property type="entry name" value="BRD4_CDT"/>
    <property type="match status" value="1"/>
</dbReference>
<dbReference type="PANTHER" id="PTHR22880:SF240">
    <property type="entry name" value="BROMODOMAIN-CONTAINING PROTEIN 2"/>
    <property type="match status" value="1"/>
</dbReference>
<evidence type="ECO:0000256" key="1">
    <source>
        <dbReference type="ARBA" id="ARBA00004123"/>
    </source>
</evidence>
<keyword evidence="10" id="KW-0804">Transcription</keyword>
<dbReference type="CDD" id="cd05497">
    <property type="entry name" value="Bromo_Brdt_I_like"/>
    <property type="match status" value="1"/>
</dbReference>
<evidence type="ECO:0000259" key="18">
    <source>
        <dbReference type="PROSITE" id="PS51525"/>
    </source>
</evidence>
<feature type="domain" description="Bromo" evidence="17">
    <location>
        <begin position="69"/>
        <end position="141"/>
    </location>
</feature>
<feature type="compositionally biased region" description="Basic and acidic residues" evidence="16">
    <location>
        <begin position="919"/>
        <end position="932"/>
    </location>
</feature>
<feature type="domain" description="Bromo" evidence="17">
    <location>
        <begin position="302"/>
        <end position="374"/>
    </location>
</feature>
<keyword evidence="4" id="KW-0597">Phosphoprotein</keyword>
<keyword evidence="8" id="KW-0805">Transcription regulation</keyword>
<feature type="region of interest" description="Disordered" evidence="16">
    <location>
        <begin position="604"/>
        <end position="641"/>
    </location>
</feature>
<evidence type="ECO:0000256" key="2">
    <source>
        <dbReference type="ARBA" id="ARBA00004286"/>
    </source>
</evidence>
<evidence type="ECO:0000256" key="4">
    <source>
        <dbReference type="ARBA" id="ARBA00022553"/>
    </source>
</evidence>
<feature type="region of interest" description="Disordered" evidence="16">
    <location>
        <begin position="661"/>
        <end position="689"/>
    </location>
</feature>
<comment type="caution">
    <text evidence="19">The sequence shown here is derived from an EMBL/GenBank/DDBJ whole genome shotgun (WGS) entry which is preliminary data.</text>
</comment>
<dbReference type="GO" id="GO:0006338">
    <property type="term" value="P:chromatin remodeling"/>
    <property type="evidence" value="ECO:0007669"/>
    <property type="project" value="TreeGrafter"/>
</dbReference>
<accession>A0AA88ME65</accession>
<dbReference type="InterPro" id="IPR036427">
    <property type="entry name" value="Bromodomain-like_sf"/>
</dbReference>
<dbReference type="CDD" id="cd05498">
    <property type="entry name" value="Bromo_Brdt_II_like"/>
    <property type="match status" value="1"/>
</dbReference>
<evidence type="ECO:0000313" key="20">
    <source>
        <dbReference type="Proteomes" id="UP001187415"/>
    </source>
</evidence>
<evidence type="ECO:0000256" key="8">
    <source>
        <dbReference type="ARBA" id="ARBA00023015"/>
    </source>
</evidence>
<dbReference type="InterPro" id="IPR018359">
    <property type="entry name" value="Bromodomain_CS"/>
</dbReference>
<dbReference type="EMBL" id="JAUPFM010000012">
    <property type="protein sequence ID" value="KAK2835998.1"/>
    <property type="molecule type" value="Genomic_DNA"/>
</dbReference>
<keyword evidence="5" id="KW-0677">Repeat</keyword>
<dbReference type="InterPro" id="IPR027353">
    <property type="entry name" value="NET_dom"/>
</dbReference>
<dbReference type="PROSITE" id="PS51525">
    <property type="entry name" value="NET"/>
    <property type="match status" value="1"/>
</dbReference>
<comment type="similarity">
    <text evidence="13">Belongs to the BET family.</text>
</comment>
<dbReference type="FunFam" id="1.20.920.10:FF:000003">
    <property type="entry name" value="Bromodomain-containing protein 2"/>
    <property type="match status" value="1"/>
</dbReference>
<keyword evidence="9 15" id="KW-0103">Bromodomain</keyword>
<keyword evidence="3" id="KW-0158">Chromosome</keyword>
<dbReference type="InterPro" id="IPR043509">
    <property type="entry name" value="Bromo_Brdt_II"/>
</dbReference>
<dbReference type="FunFam" id="1.20.920.10:FF:000002">
    <property type="entry name" value="Bromodomain-containing protein 4"/>
    <property type="match status" value="1"/>
</dbReference>
<dbReference type="PROSITE" id="PS00633">
    <property type="entry name" value="BROMODOMAIN_1"/>
    <property type="match status" value="2"/>
</dbReference>
<dbReference type="SMART" id="SM00297">
    <property type="entry name" value="BROMO"/>
    <property type="match status" value="2"/>
</dbReference>
<feature type="region of interest" description="Disordered" evidence="16">
    <location>
        <begin position="457"/>
        <end position="481"/>
    </location>
</feature>
<evidence type="ECO:0000256" key="12">
    <source>
        <dbReference type="ARBA" id="ARBA00040998"/>
    </source>
</evidence>
<feature type="compositionally biased region" description="Basic residues" evidence="16">
    <location>
        <begin position="465"/>
        <end position="476"/>
    </location>
</feature>
<protein>
    <recommendedName>
        <fullName evidence="12">Bromodomain-containing protein 2</fullName>
    </recommendedName>
</protein>
<evidence type="ECO:0000256" key="11">
    <source>
        <dbReference type="ARBA" id="ARBA00023242"/>
    </source>
</evidence>
<dbReference type="InterPro" id="IPR001487">
    <property type="entry name" value="Bromodomain"/>
</dbReference>
<dbReference type="InterPro" id="IPR050935">
    <property type="entry name" value="Bromo_chromatin_reader"/>
</dbReference>
<name>A0AA88ME65_CHASR</name>
<feature type="compositionally biased region" description="Low complexity" evidence="16">
    <location>
        <begin position="415"/>
        <end position="436"/>
    </location>
</feature>
<feature type="domain" description="NET" evidence="18">
    <location>
        <begin position="521"/>
        <end position="603"/>
    </location>
</feature>
<dbReference type="SUPFAM" id="SSF47370">
    <property type="entry name" value="Bromodomain"/>
    <property type="match status" value="2"/>
</dbReference>
<dbReference type="Gene3D" id="1.20.920.10">
    <property type="entry name" value="Bromodomain-like"/>
    <property type="match status" value="2"/>
</dbReference>
<dbReference type="Pfam" id="PF17035">
    <property type="entry name" value="BET"/>
    <property type="match status" value="1"/>
</dbReference>
<evidence type="ECO:0000256" key="16">
    <source>
        <dbReference type="SAM" id="MobiDB-lite"/>
    </source>
</evidence>
<feature type="compositionally biased region" description="Polar residues" evidence="16">
    <location>
        <begin position="504"/>
        <end position="513"/>
    </location>
</feature>
<dbReference type="InterPro" id="IPR043508">
    <property type="entry name" value="Bromo_Brdt_I"/>
</dbReference>
<feature type="region of interest" description="Disordered" evidence="16">
    <location>
        <begin position="413"/>
        <end position="436"/>
    </location>
</feature>
<organism evidence="19 20">
    <name type="scientific">Channa striata</name>
    <name type="common">Snakehead murrel</name>
    <name type="synonym">Ophicephalus striatus</name>
    <dbReference type="NCBI Taxonomy" id="64152"/>
    <lineage>
        <taxon>Eukaryota</taxon>
        <taxon>Metazoa</taxon>
        <taxon>Chordata</taxon>
        <taxon>Craniata</taxon>
        <taxon>Vertebrata</taxon>
        <taxon>Euteleostomi</taxon>
        <taxon>Actinopterygii</taxon>
        <taxon>Neopterygii</taxon>
        <taxon>Teleostei</taxon>
        <taxon>Neoteleostei</taxon>
        <taxon>Acanthomorphata</taxon>
        <taxon>Anabantaria</taxon>
        <taxon>Anabantiformes</taxon>
        <taxon>Channoidei</taxon>
        <taxon>Channidae</taxon>
        <taxon>Channa</taxon>
    </lineage>
</organism>
<keyword evidence="7" id="KW-0007">Acetylation</keyword>
<dbReference type="PROSITE" id="PS50014">
    <property type="entry name" value="BROMODOMAIN_2"/>
    <property type="match status" value="2"/>
</dbReference>